<sequence>MVRLAVQGHRRCRCHGFSEAGEVTALRGGWQRAEVEVLSAQTPWTVSDVQGTEGPKPTPCGLLPERRRY</sequence>
<protein>
    <submittedName>
        <fullName evidence="2">Uncharacterized protein</fullName>
    </submittedName>
</protein>
<dbReference type="Proteomes" id="UP000287033">
    <property type="component" value="Unassembled WGS sequence"/>
</dbReference>
<feature type="region of interest" description="Disordered" evidence="1">
    <location>
        <begin position="47"/>
        <end position="69"/>
    </location>
</feature>
<reference evidence="2 3" key="1">
    <citation type="journal article" date="2018" name="Nat. Ecol. Evol.">
        <title>Shark genomes provide insights into elasmobranch evolution and the origin of vertebrates.</title>
        <authorList>
            <person name="Hara Y"/>
            <person name="Yamaguchi K"/>
            <person name="Onimaru K"/>
            <person name="Kadota M"/>
            <person name="Koyanagi M"/>
            <person name="Keeley SD"/>
            <person name="Tatsumi K"/>
            <person name="Tanaka K"/>
            <person name="Motone F"/>
            <person name="Kageyama Y"/>
            <person name="Nozu R"/>
            <person name="Adachi N"/>
            <person name="Nishimura O"/>
            <person name="Nakagawa R"/>
            <person name="Tanegashima C"/>
            <person name="Kiyatake I"/>
            <person name="Matsumoto R"/>
            <person name="Murakumo K"/>
            <person name="Nishida K"/>
            <person name="Terakita A"/>
            <person name="Kuratani S"/>
            <person name="Sato K"/>
            <person name="Hyodo S Kuraku.S."/>
        </authorList>
    </citation>
    <scope>NUCLEOTIDE SEQUENCE [LARGE SCALE GENOMIC DNA]</scope>
</reference>
<evidence type="ECO:0000256" key="1">
    <source>
        <dbReference type="SAM" id="MobiDB-lite"/>
    </source>
</evidence>
<organism evidence="2 3">
    <name type="scientific">Chiloscyllium punctatum</name>
    <name type="common">Brownbanded bambooshark</name>
    <name type="synonym">Hemiscyllium punctatum</name>
    <dbReference type="NCBI Taxonomy" id="137246"/>
    <lineage>
        <taxon>Eukaryota</taxon>
        <taxon>Metazoa</taxon>
        <taxon>Chordata</taxon>
        <taxon>Craniata</taxon>
        <taxon>Vertebrata</taxon>
        <taxon>Chondrichthyes</taxon>
        <taxon>Elasmobranchii</taxon>
        <taxon>Galeomorphii</taxon>
        <taxon>Galeoidea</taxon>
        <taxon>Orectolobiformes</taxon>
        <taxon>Hemiscylliidae</taxon>
        <taxon>Chiloscyllium</taxon>
    </lineage>
</organism>
<feature type="non-terminal residue" evidence="2">
    <location>
        <position position="69"/>
    </location>
</feature>
<dbReference type="EMBL" id="BEZZ01096404">
    <property type="protein sequence ID" value="GCC42895.1"/>
    <property type="molecule type" value="Genomic_DNA"/>
</dbReference>
<dbReference type="AlphaFoldDB" id="A0A401TJT1"/>
<proteinExistence type="predicted"/>
<name>A0A401TJT1_CHIPU</name>
<gene>
    <name evidence="2" type="ORF">chiPu_0027154</name>
</gene>
<accession>A0A401TJT1</accession>
<evidence type="ECO:0000313" key="2">
    <source>
        <dbReference type="EMBL" id="GCC42895.1"/>
    </source>
</evidence>
<keyword evidence="3" id="KW-1185">Reference proteome</keyword>
<evidence type="ECO:0000313" key="3">
    <source>
        <dbReference type="Proteomes" id="UP000287033"/>
    </source>
</evidence>
<comment type="caution">
    <text evidence="2">The sequence shown here is derived from an EMBL/GenBank/DDBJ whole genome shotgun (WGS) entry which is preliminary data.</text>
</comment>